<evidence type="ECO:0000313" key="1">
    <source>
        <dbReference type="EMBL" id="WVX80681.1"/>
    </source>
</evidence>
<dbReference type="EMBL" id="CP137640">
    <property type="protein sequence ID" value="WVX80681.1"/>
    <property type="molecule type" value="Genomic_DNA"/>
</dbReference>
<gene>
    <name evidence="1" type="ORF">R4Z09_26130</name>
</gene>
<protein>
    <submittedName>
        <fullName evidence="1">Competence protein ComK</fullName>
    </submittedName>
</protein>
<accession>A0ABZ2CAC3</accession>
<reference evidence="1 2" key="1">
    <citation type="submission" date="2023-10" db="EMBL/GenBank/DDBJ databases">
        <title>Niallia locisalis sp.nov. isolated from a salt pond sample.</title>
        <authorList>
            <person name="Li X.-J."/>
            <person name="Dong L."/>
        </authorList>
    </citation>
    <scope>NUCLEOTIDE SEQUENCE [LARGE SCALE GENOMIC DNA]</scope>
    <source>
        <strain evidence="1 2">DSM 29761</strain>
    </source>
</reference>
<dbReference type="RefSeq" id="WP_338449612.1">
    <property type="nucleotide sequence ID" value="NZ_CP137640.1"/>
</dbReference>
<proteinExistence type="predicted"/>
<sequence>MIESYLINLHTSALISHFSNGYEYTLVIEGMESFIVRQSPDDIVKATFLHLGSNLEGAIESARLILKGKYKVPIGLSTQHNIFLIRCRSSSYSGIVWMISSHIHDIEPDPYNLSKTIIHTFDHYSLTVDMKVDVLQTRRNQALFLHSVLLERSKMTKTMTFLYDRTKGIQLVKEPGQVNYTTKSKEEKVKE</sequence>
<organism evidence="1 2">
    <name type="scientific">Niallia oryzisoli</name>
    <dbReference type="NCBI Taxonomy" id="1737571"/>
    <lineage>
        <taxon>Bacteria</taxon>
        <taxon>Bacillati</taxon>
        <taxon>Bacillota</taxon>
        <taxon>Bacilli</taxon>
        <taxon>Bacillales</taxon>
        <taxon>Bacillaceae</taxon>
        <taxon>Niallia</taxon>
    </lineage>
</organism>
<name>A0ABZ2CAC3_9BACI</name>
<dbReference type="InterPro" id="IPR010461">
    <property type="entry name" value="ComK"/>
</dbReference>
<evidence type="ECO:0000313" key="2">
    <source>
        <dbReference type="Proteomes" id="UP001357223"/>
    </source>
</evidence>
<dbReference type="Pfam" id="PF06338">
    <property type="entry name" value="ComK"/>
    <property type="match status" value="1"/>
</dbReference>
<dbReference type="Proteomes" id="UP001357223">
    <property type="component" value="Chromosome"/>
</dbReference>
<keyword evidence="2" id="KW-1185">Reference proteome</keyword>